<dbReference type="GO" id="GO:0004022">
    <property type="term" value="F:alcohol dehydrogenase (NAD+) activity"/>
    <property type="evidence" value="ECO:0007669"/>
    <property type="project" value="UniProtKB-EC"/>
</dbReference>
<evidence type="ECO:0000259" key="9">
    <source>
        <dbReference type="SMART" id="SM00829"/>
    </source>
</evidence>
<dbReference type="PANTHER" id="PTHR42940">
    <property type="entry name" value="ALCOHOL DEHYDROGENASE 1-RELATED"/>
    <property type="match status" value="1"/>
</dbReference>
<name>A0A1E4RKR0_9ASCO</name>
<evidence type="ECO:0000256" key="8">
    <source>
        <dbReference type="RuleBase" id="RU361277"/>
    </source>
</evidence>
<dbReference type="RefSeq" id="XP_020076939.1">
    <property type="nucleotide sequence ID" value="XM_020221116.1"/>
</dbReference>
<evidence type="ECO:0000256" key="4">
    <source>
        <dbReference type="ARBA" id="ARBA00022723"/>
    </source>
</evidence>
<evidence type="ECO:0000256" key="3">
    <source>
        <dbReference type="ARBA" id="ARBA00013190"/>
    </source>
</evidence>
<dbReference type="PROSITE" id="PS00059">
    <property type="entry name" value="ADH_ZINC"/>
    <property type="match status" value="1"/>
</dbReference>
<dbReference type="OrthoDB" id="1879366at2759"/>
<sequence>MKVPAYQKAVVFEQNGGPLIYKDIPVPTPKSNELLVNIKYSGVCHSDLHAWKGDWPMATKVPLVGGHEGAGIVVGMGDQVKNWQIGDHVGVKWINSTCQTCEYCTNCLEPNCELVELSGYTHDGSFQQYATISSTHASKFPKSADLAQCAPVLCAGLTVYKALKRNNLKPGDWIAISGAAGGLGSMAIQYAIAMGYRVLAIDSGADKKIFCEKLGAEVFVDFASSKNFIQEVKSLTNGGPHGVLNVSVSEKAISQSVQYVRTAGTVVLAGLPPNSHVHTPVFEAVMKNVKIIASYFGNMSDMNEAVDFFARGLIKCPIKIVGLSELSKVYEMFQNGKVMGRYVLDTSR</sequence>
<comment type="cofactor">
    <cofactor evidence="1 8">
        <name>Zn(2+)</name>
        <dbReference type="ChEBI" id="CHEBI:29105"/>
    </cofactor>
</comment>
<keyword evidence="7" id="KW-0520">NAD</keyword>
<evidence type="ECO:0000256" key="2">
    <source>
        <dbReference type="ARBA" id="ARBA00008072"/>
    </source>
</evidence>
<dbReference type="CDD" id="cd08297">
    <property type="entry name" value="CAD3"/>
    <property type="match status" value="1"/>
</dbReference>
<evidence type="ECO:0000256" key="6">
    <source>
        <dbReference type="ARBA" id="ARBA00023002"/>
    </source>
</evidence>
<dbReference type="SMART" id="SM00829">
    <property type="entry name" value="PKS_ER"/>
    <property type="match status" value="1"/>
</dbReference>
<dbReference type="SUPFAM" id="SSF51735">
    <property type="entry name" value="NAD(P)-binding Rossmann-fold domains"/>
    <property type="match status" value="1"/>
</dbReference>
<dbReference type="AlphaFoldDB" id="A0A1E4RKR0"/>
<feature type="domain" description="Enoyl reductase (ER)" evidence="9">
    <location>
        <begin position="16"/>
        <end position="344"/>
    </location>
</feature>
<protein>
    <recommendedName>
        <fullName evidence="3">alcohol dehydrogenase</fullName>
        <ecNumber evidence="3">1.1.1.1</ecNumber>
    </recommendedName>
</protein>
<gene>
    <name evidence="10" type="ORF">HYPBUDRAFT_152625</name>
</gene>
<dbReference type="InterPro" id="IPR002328">
    <property type="entry name" value="ADH_Zn_CS"/>
</dbReference>
<dbReference type="EC" id="1.1.1.1" evidence="3"/>
<dbReference type="PANTHER" id="PTHR42940:SF3">
    <property type="entry name" value="ALCOHOL DEHYDROGENASE 1-RELATED"/>
    <property type="match status" value="1"/>
</dbReference>
<dbReference type="Gene3D" id="3.90.180.10">
    <property type="entry name" value="Medium-chain alcohol dehydrogenases, catalytic domain"/>
    <property type="match status" value="1"/>
</dbReference>
<dbReference type="InterPro" id="IPR036291">
    <property type="entry name" value="NAD(P)-bd_dom_sf"/>
</dbReference>
<dbReference type="EMBL" id="KV454540">
    <property type="protein sequence ID" value="ODV67872.1"/>
    <property type="molecule type" value="Genomic_DNA"/>
</dbReference>
<dbReference type="FunFam" id="3.40.50.720:FF:000039">
    <property type="entry name" value="Alcohol dehydrogenase AdhP"/>
    <property type="match status" value="1"/>
</dbReference>
<keyword evidence="11" id="KW-1185">Reference proteome</keyword>
<evidence type="ECO:0000256" key="5">
    <source>
        <dbReference type="ARBA" id="ARBA00022833"/>
    </source>
</evidence>
<evidence type="ECO:0000256" key="7">
    <source>
        <dbReference type="ARBA" id="ARBA00023027"/>
    </source>
</evidence>
<dbReference type="SUPFAM" id="SSF50129">
    <property type="entry name" value="GroES-like"/>
    <property type="match status" value="1"/>
</dbReference>
<dbReference type="Proteomes" id="UP000095085">
    <property type="component" value="Unassembled WGS sequence"/>
</dbReference>
<dbReference type="InterPro" id="IPR020843">
    <property type="entry name" value="ER"/>
</dbReference>
<keyword evidence="5 8" id="KW-0862">Zinc</keyword>
<keyword evidence="4 8" id="KW-0479">Metal-binding</keyword>
<dbReference type="InterPro" id="IPR013149">
    <property type="entry name" value="ADH-like_C"/>
</dbReference>
<comment type="similarity">
    <text evidence="2 8">Belongs to the zinc-containing alcohol dehydrogenase family.</text>
</comment>
<accession>A0A1E4RKR0</accession>
<evidence type="ECO:0000313" key="10">
    <source>
        <dbReference type="EMBL" id="ODV67872.1"/>
    </source>
</evidence>
<dbReference type="Pfam" id="PF08240">
    <property type="entry name" value="ADH_N"/>
    <property type="match status" value="1"/>
</dbReference>
<dbReference type="STRING" id="984485.A0A1E4RKR0"/>
<dbReference type="Gene3D" id="3.40.50.720">
    <property type="entry name" value="NAD(P)-binding Rossmann-like Domain"/>
    <property type="match status" value="1"/>
</dbReference>
<dbReference type="GO" id="GO:0008270">
    <property type="term" value="F:zinc ion binding"/>
    <property type="evidence" value="ECO:0007669"/>
    <property type="project" value="InterPro"/>
</dbReference>
<evidence type="ECO:0000313" key="11">
    <source>
        <dbReference type="Proteomes" id="UP000095085"/>
    </source>
</evidence>
<organism evidence="10 11">
    <name type="scientific">Hyphopichia burtonii NRRL Y-1933</name>
    <dbReference type="NCBI Taxonomy" id="984485"/>
    <lineage>
        <taxon>Eukaryota</taxon>
        <taxon>Fungi</taxon>
        <taxon>Dikarya</taxon>
        <taxon>Ascomycota</taxon>
        <taxon>Saccharomycotina</taxon>
        <taxon>Pichiomycetes</taxon>
        <taxon>Debaryomycetaceae</taxon>
        <taxon>Hyphopichia</taxon>
    </lineage>
</organism>
<dbReference type="Pfam" id="PF00107">
    <property type="entry name" value="ADH_zinc_N"/>
    <property type="match status" value="1"/>
</dbReference>
<dbReference type="InterPro" id="IPR013154">
    <property type="entry name" value="ADH-like_N"/>
</dbReference>
<proteinExistence type="inferred from homology"/>
<reference evidence="11" key="1">
    <citation type="submission" date="2016-05" db="EMBL/GenBank/DDBJ databases">
        <title>Comparative genomics of biotechnologically important yeasts.</title>
        <authorList>
            <consortium name="DOE Joint Genome Institute"/>
            <person name="Riley R."/>
            <person name="Haridas S."/>
            <person name="Wolfe K.H."/>
            <person name="Lopes M.R."/>
            <person name="Hittinger C.T."/>
            <person name="Goker M."/>
            <person name="Salamov A."/>
            <person name="Wisecaver J."/>
            <person name="Long T.M."/>
            <person name="Aerts A.L."/>
            <person name="Barry K."/>
            <person name="Choi C."/>
            <person name="Clum A."/>
            <person name="Coughlan A.Y."/>
            <person name="Deshpande S."/>
            <person name="Douglass A.P."/>
            <person name="Hanson S.J."/>
            <person name="Klenk H.-P."/>
            <person name="Labutti K."/>
            <person name="Lapidus A."/>
            <person name="Lindquist E."/>
            <person name="Lipzen A."/>
            <person name="Meier-Kolthoff J.P."/>
            <person name="Ohm R.A."/>
            <person name="Otillar R.P."/>
            <person name="Pangilinan J."/>
            <person name="Peng Y."/>
            <person name="Rokas A."/>
            <person name="Rosa C.A."/>
            <person name="Scheuner C."/>
            <person name="Sibirny A.A."/>
            <person name="Slot J.C."/>
            <person name="Stielow J.B."/>
            <person name="Sun H."/>
            <person name="Kurtzman C.P."/>
            <person name="Blackwell M."/>
            <person name="Grigoriev I.V."/>
            <person name="Jeffries T.W."/>
        </authorList>
    </citation>
    <scope>NUCLEOTIDE SEQUENCE [LARGE SCALE GENOMIC DNA]</scope>
    <source>
        <strain evidence="11">NRRL Y-1933</strain>
    </source>
</reference>
<dbReference type="FunFam" id="3.90.180.10:FF:000002">
    <property type="entry name" value="Alcohol dehydrogenase AdhP"/>
    <property type="match status" value="1"/>
</dbReference>
<dbReference type="InterPro" id="IPR011032">
    <property type="entry name" value="GroES-like_sf"/>
</dbReference>
<dbReference type="GO" id="GO:0005737">
    <property type="term" value="C:cytoplasm"/>
    <property type="evidence" value="ECO:0007669"/>
    <property type="project" value="TreeGrafter"/>
</dbReference>
<evidence type="ECO:0000256" key="1">
    <source>
        <dbReference type="ARBA" id="ARBA00001947"/>
    </source>
</evidence>
<dbReference type="GeneID" id="30995666"/>
<keyword evidence="6" id="KW-0560">Oxidoreductase</keyword>